<dbReference type="PANTHER" id="PTHR46931:SF14">
    <property type="entry name" value="CRIB DOMAIN-CONTAINING PROTEIN RIC2"/>
    <property type="match status" value="1"/>
</dbReference>
<name>A0A6A4PTZ9_LUPAL</name>
<feature type="region of interest" description="Disordered" evidence="1">
    <location>
        <begin position="25"/>
        <end position="48"/>
    </location>
</feature>
<dbReference type="OrthoDB" id="678664at2759"/>
<keyword evidence="2" id="KW-0732">Signal</keyword>
<dbReference type="PROSITE" id="PS50108">
    <property type="entry name" value="CRIB"/>
    <property type="match status" value="1"/>
</dbReference>
<dbReference type="InterPro" id="IPR044509">
    <property type="entry name" value="RIC2/4"/>
</dbReference>
<feature type="compositionally biased region" description="Basic and acidic residues" evidence="1">
    <location>
        <begin position="30"/>
        <end position="44"/>
    </location>
</feature>
<dbReference type="Proteomes" id="UP000447434">
    <property type="component" value="Chromosome 10"/>
</dbReference>
<organism evidence="3 4">
    <name type="scientific">Lupinus albus</name>
    <name type="common">White lupine</name>
    <name type="synonym">Lupinus termis</name>
    <dbReference type="NCBI Taxonomy" id="3870"/>
    <lineage>
        <taxon>Eukaryota</taxon>
        <taxon>Viridiplantae</taxon>
        <taxon>Streptophyta</taxon>
        <taxon>Embryophyta</taxon>
        <taxon>Tracheophyta</taxon>
        <taxon>Spermatophyta</taxon>
        <taxon>Magnoliopsida</taxon>
        <taxon>eudicotyledons</taxon>
        <taxon>Gunneridae</taxon>
        <taxon>Pentapetalae</taxon>
        <taxon>rosids</taxon>
        <taxon>fabids</taxon>
        <taxon>Fabales</taxon>
        <taxon>Fabaceae</taxon>
        <taxon>Papilionoideae</taxon>
        <taxon>50 kb inversion clade</taxon>
        <taxon>genistoids sensu lato</taxon>
        <taxon>core genistoids</taxon>
        <taxon>Genisteae</taxon>
        <taxon>Lupinus</taxon>
    </lineage>
</organism>
<reference evidence="4" key="1">
    <citation type="journal article" date="2020" name="Nat. Commun.">
        <title>Genome sequence of the cluster root forming white lupin.</title>
        <authorList>
            <person name="Hufnagel B."/>
            <person name="Marques A."/>
            <person name="Soriano A."/>
            <person name="Marques L."/>
            <person name="Divol F."/>
            <person name="Doumas P."/>
            <person name="Sallet E."/>
            <person name="Mancinotti D."/>
            <person name="Carrere S."/>
            <person name="Marande W."/>
            <person name="Arribat S."/>
            <person name="Keller J."/>
            <person name="Huneau C."/>
            <person name="Blein T."/>
            <person name="Aime D."/>
            <person name="Laguerre M."/>
            <person name="Taylor J."/>
            <person name="Schubert V."/>
            <person name="Nelson M."/>
            <person name="Geu-Flores F."/>
            <person name="Crespi M."/>
            <person name="Gallardo-Guerrero K."/>
            <person name="Delaux P.-M."/>
            <person name="Salse J."/>
            <person name="Berges H."/>
            <person name="Guyot R."/>
            <person name="Gouzy J."/>
            <person name="Peret B."/>
        </authorList>
    </citation>
    <scope>NUCLEOTIDE SEQUENCE [LARGE SCALE GENOMIC DNA]</scope>
    <source>
        <strain evidence="4">cv. Amiga</strain>
    </source>
</reference>
<sequence length="164" mass="18528">MRNIMKRFIVLPFFLGCASHSSVELGSTKRTKEDSKSPIVSRREEEEDRSIITTKMKENKASYGNILVLAKPNVASAIHRLMMGIKSLSQLFFEKEDIEMEIGYPIDVKHVTHIGLDGSTTTNNIKGCCWENFKAPPISFNQFEFNMATQVHHSLLNDSSSKFG</sequence>
<dbReference type="EMBL" id="WOCE01000010">
    <property type="protein sequence ID" value="KAE9604963.1"/>
    <property type="molecule type" value="Genomic_DNA"/>
</dbReference>
<dbReference type="InterPro" id="IPR000095">
    <property type="entry name" value="CRIB_dom"/>
</dbReference>
<feature type="signal peptide" evidence="2">
    <location>
        <begin position="1"/>
        <end position="19"/>
    </location>
</feature>
<accession>A0A6A4PTZ9</accession>
<evidence type="ECO:0000313" key="4">
    <source>
        <dbReference type="Proteomes" id="UP000447434"/>
    </source>
</evidence>
<dbReference type="AlphaFoldDB" id="A0A6A4PTZ9"/>
<evidence type="ECO:0000256" key="2">
    <source>
        <dbReference type="SAM" id="SignalP"/>
    </source>
</evidence>
<feature type="chain" id="PRO_5043344058" evidence="2">
    <location>
        <begin position="20"/>
        <end position="164"/>
    </location>
</feature>
<dbReference type="PANTHER" id="PTHR46931">
    <property type="entry name" value="CRIB DOMAIN-CONTAINING PROTEIN RIC2"/>
    <property type="match status" value="1"/>
</dbReference>
<gene>
    <name evidence="3" type="ORF">Lalb_Chr10g0092111</name>
</gene>
<keyword evidence="4" id="KW-1185">Reference proteome</keyword>
<comment type="caution">
    <text evidence="3">The sequence shown here is derived from an EMBL/GenBank/DDBJ whole genome shotgun (WGS) entry which is preliminary data.</text>
</comment>
<protein>
    <submittedName>
        <fullName evidence="3">Putative CRIB domain-containing protein</fullName>
    </submittedName>
</protein>
<evidence type="ECO:0000256" key="1">
    <source>
        <dbReference type="SAM" id="MobiDB-lite"/>
    </source>
</evidence>
<proteinExistence type="predicted"/>
<evidence type="ECO:0000313" key="3">
    <source>
        <dbReference type="EMBL" id="KAE9604963.1"/>
    </source>
</evidence>